<gene>
    <name evidence="3" type="ORF">Rsub_03532</name>
</gene>
<protein>
    <submittedName>
        <fullName evidence="3">Uncharacterized protein</fullName>
    </submittedName>
</protein>
<evidence type="ECO:0000313" key="4">
    <source>
        <dbReference type="Proteomes" id="UP000247498"/>
    </source>
</evidence>
<feature type="region of interest" description="Disordered" evidence="1">
    <location>
        <begin position="298"/>
        <end position="326"/>
    </location>
</feature>
<evidence type="ECO:0000313" key="3">
    <source>
        <dbReference type="EMBL" id="GBF90536.1"/>
    </source>
</evidence>
<dbReference type="InParanoid" id="A0A2V0NSC9"/>
<feature type="transmembrane region" description="Helical" evidence="2">
    <location>
        <begin position="447"/>
        <end position="465"/>
    </location>
</feature>
<feature type="region of interest" description="Disordered" evidence="1">
    <location>
        <begin position="66"/>
        <end position="126"/>
    </location>
</feature>
<name>A0A2V0NSC9_9CHLO</name>
<dbReference type="Proteomes" id="UP000247498">
    <property type="component" value="Unassembled WGS sequence"/>
</dbReference>
<feature type="transmembrane region" description="Helical" evidence="2">
    <location>
        <begin position="408"/>
        <end position="427"/>
    </location>
</feature>
<evidence type="ECO:0000256" key="2">
    <source>
        <dbReference type="SAM" id="Phobius"/>
    </source>
</evidence>
<dbReference type="EMBL" id="BDRX01000017">
    <property type="protein sequence ID" value="GBF90536.1"/>
    <property type="molecule type" value="Genomic_DNA"/>
</dbReference>
<accession>A0A2V0NSC9</accession>
<evidence type="ECO:0000256" key="1">
    <source>
        <dbReference type="SAM" id="MobiDB-lite"/>
    </source>
</evidence>
<comment type="caution">
    <text evidence="3">The sequence shown here is derived from an EMBL/GenBank/DDBJ whole genome shotgun (WGS) entry which is preliminary data.</text>
</comment>
<sequence length="473" mass="47443">MHPAAAWGLPRPCCCGSTAAAAAPPQPPPSCVAPRWQFACRQRGAGRRAGDAPAGACRWLVTASASGTPGQAASGGAARGQPGEPQSRDLPDQQLQQQRQQERPEQPPVQTAGGDDGGAPAPAAAAAAAAPGSAAVAVQRAPPPLPERVLAASVFLLPLCEGLYRVGLMTLQHARNNAFELSWWASVQRNSLADLLADGGRAAARSASELQAAQAVAAMSQRLVQRLEEPLREAVLYSSQPLIDPASLLPAAAPQALRDAAAALLTPAAVCLALLLGGVVAAAALAAAAAAAGARKPQRGVVDSSGSGLPQQEQEPEQQADRAPWPRPPLGAPGLVGLAATAAVLLRLAWAPLLSSLQLHAAGAPAGGPLAVAVSTYGSLAALLTWGSTAIALGALARLLLTAAPRAAAAEVAGAVLIAAALHKALLLADTVLFLAAEGPVGQKLRAAGSFLLFALATEALAAATQEQQARLS</sequence>
<feature type="transmembrane region" description="Helical" evidence="2">
    <location>
        <begin position="330"/>
        <end position="350"/>
    </location>
</feature>
<feature type="transmembrane region" description="Helical" evidence="2">
    <location>
        <begin position="264"/>
        <end position="289"/>
    </location>
</feature>
<organism evidence="3 4">
    <name type="scientific">Raphidocelis subcapitata</name>
    <dbReference type="NCBI Taxonomy" id="307507"/>
    <lineage>
        <taxon>Eukaryota</taxon>
        <taxon>Viridiplantae</taxon>
        <taxon>Chlorophyta</taxon>
        <taxon>core chlorophytes</taxon>
        <taxon>Chlorophyceae</taxon>
        <taxon>CS clade</taxon>
        <taxon>Sphaeropleales</taxon>
        <taxon>Selenastraceae</taxon>
        <taxon>Raphidocelis</taxon>
    </lineage>
</organism>
<keyword evidence="2" id="KW-0472">Membrane</keyword>
<keyword evidence="4" id="KW-1185">Reference proteome</keyword>
<feature type="compositionally biased region" description="Low complexity" evidence="1">
    <location>
        <begin position="69"/>
        <end position="85"/>
    </location>
</feature>
<dbReference type="AlphaFoldDB" id="A0A2V0NSC9"/>
<proteinExistence type="predicted"/>
<dbReference type="OrthoDB" id="10680431at2759"/>
<reference evidence="3 4" key="1">
    <citation type="journal article" date="2018" name="Sci. Rep.">
        <title>Raphidocelis subcapitata (=Pseudokirchneriella subcapitata) provides an insight into genome evolution and environmental adaptations in the Sphaeropleales.</title>
        <authorList>
            <person name="Suzuki S."/>
            <person name="Yamaguchi H."/>
            <person name="Nakajima N."/>
            <person name="Kawachi M."/>
        </authorList>
    </citation>
    <scope>NUCLEOTIDE SEQUENCE [LARGE SCALE GENOMIC DNA]</scope>
    <source>
        <strain evidence="3 4">NIES-35</strain>
    </source>
</reference>
<feature type="transmembrane region" description="Helical" evidence="2">
    <location>
        <begin position="370"/>
        <end position="396"/>
    </location>
</feature>
<keyword evidence="2" id="KW-1133">Transmembrane helix</keyword>
<keyword evidence="2" id="KW-0812">Transmembrane</keyword>